<dbReference type="InterPro" id="IPR052096">
    <property type="entry name" value="Endocannabinoid_amidase"/>
</dbReference>
<comment type="catalytic activity">
    <reaction evidence="1">
        <text>a monocarboxylic acid amide + H2O = a monocarboxylate + NH4(+)</text>
        <dbReference type="Rhea" id="RHEA:12020"/>
        <dbReference type="ChEBI" id="CHEBI:15377"/>
        <dbReference type="ChEBI" id="CHEBI:28938"/>
        <dbReference type="ChEBI" id="CHEBI:35757"/>
        <dbReference type="ChEBI" id="CHEBI:83628"/>
        <dbReference type="EC" id="3.5.1.4"/>
    </reaction>
</comment>
<dbReference type="FunFam" id="3.90.1300.10:FF:000003">
    <property type="entry name" value="Amidase signature enzyme"/>
    <property type="match status" value="1"/>
</dbReference>
<dbReference type="STRING" id="670483.S7Q993"/>
<feature type="active site" description="Charge relay system" evidence="5">
    <location>
        <position position="116"/>
    </location>
</feature>
<proteinExistence type="inferred from homology"/>
<dbReference type="Gene3D" id="3.90.1300.10">
    <property type="entry name" value="Amidase signature (AS) domain"/>
    <property type="match status" value="1"/>
</dbReference>
<feature type="active site" description="Charge relay system" evidence="5">
    <location>
        <position position="192"/>
    </location>
</feature>
<dbReference type="InterPro" id="IPR023631">
    <property type="entry name" value="Amidase_dom"/>
</dbReference>
<dbReference type="HOGENOM" id="CLU_009600_9_3_1"/>
<name>S7Q993_GLOTA</name>
<dbReference type="Pfam" id="PF01425">
    <property type="entry name" value="Amidase"/>
    <property type="match status" value="1"/>
</dbReference>
<dbReference type="OMA" id="LAWQEEL"/>
<dbReference type="PIRSF" id="PIRSF001221">
    <property type="entry name" value="Amidase_fungi"/>
    <property type="match status" value="1"/>
</dbReference>
<keyword evidence="4" id="KW-0378">Hydrolase</keyword>
<evidence type="ECO:0000256" key="4">
    <source>
        <dbReference type="ARBA" id="ARBA00022801"/>
    </source>
</evidence>
<evidence type="ECO:0000256" key="5">
    <source>
        <dbReference type="PIRSR" id="PIRSR001221-1"/>
    </source>
</evidence>
<evidence type="ECO:0000313" key="9">
    <source>
        <dbReference type="Proteomes" id="UP000030669"/>
    </source>
</evidence>
<dbReference type="AlphaFoldDB" id="S7Q993"/>
<feature type="domain" description="Amidase" evidence="7">
    <location>
        <begin position="61"/>
        <end position="542"/>
    </location>
</feature>
<evidence type="ECO:0000256" key="3">
    <source>
        <dbReference type="ARBA" id="ARBA00012922"/>
    </source>
</evidence>
<protein>
    <recommendedName>
        <fullName evidence="3">amidase</fullName>
        <ecNumber evidence="3">3.5.1.4</ecNumber>
    </recommendedName>
</protein>
<gene>
    <name evidence="8" type="ORF">GLOTRDRAFT_115723</name>
</gene>
<dbReference type="KEGG" id="gtr:GLOTRDRAFT_115723"/>
<dbReference type="Proteomes" id="UP000030669">
    <property type="component" value="Unassembled WGS sequence"/>
</dbReference>
<dbReference type="GO" id="GO:0004040">
    <property type="term" value="F:amidase activity"/>
    <property type="evidence" value="ECO:0007669"/>
    <property type="project" value="UniProtKB-EC"/>
</dbReference>
<accession>S7Q993</accession>
<dbReference type="PROSITE" id="PS00571">
    <property type="entry name" value="AMIDASES"/>
    <property type="match status" value="1"/>
</dbReference>
<evidence type="ECO:0000256" key="2">
    <source>
        <dbReference type="ARBA" id="ARBA00009199"/>
    </source>
</evidence>
<dbReference type="GeneID" id="19300082"/>
<feature type="binding site" evidence="6">
    <location>
        <position position="192"/>
    </location>
    <ligand>
        <name>substrate</name>
    </ligand>
</feature>
<dbReference type="PANTHER" id="PTHR45847:SF6">
    <property type="entry name" value="FATTY ACID AMIDE HYDROLASE"/>
    <property type="match status" value="1"/>
</dbReference>
<sequence length="570" mass="62383">MIWPFNSNSFEVIAKSKRAERERALASAQEYSASTHGQITKATASEIVKRIEHGEWTASQVLEAFIARATLAEKTTNCVTEVLFEQARREAQELDDEFSKTKRLKGPLHGVPASFKDHFEIAGVDATSGYSHWANQPSEKDAAMVTLYRSMGAIPFVKTNVPQNMALSFECSNPLWGRTLNPWSAKYTCGGSSGGEAALLAMDGAGIGAGSDVGGSLRIPASYSGIYSLRPTAGRVSMEGVRDLEPGFEGIKTTAGPMARCVEDLEIISRGILGISDDYNEVAPTPWKDAELPKRLRFGYYTDDGFVKASPANKRAVLETVKALQEQGHECVEFKIPDPTRPLEVFVAITTSDGYKTLEAHTGPDPKESNLFLATLGPKLPGLIRSIGLWLMKYVIGDHVSIPIVAASRAKSVKEYWEWTAKRDDYRRLFYDEAWTKQQFDGIIAPVQAMPSIPHGGCAHLSPLAAATILYNVLNYPAGVVPVTRVDPAKDQLTQEWQHLHGAKAVESMIYKGCKPTYNPEAMRGIPVGVQVVGKPWEDEKVIGMMRVVDVALGDRDLGAGTWEGSKFIE</sequence>
<dbReference type="OrthoDB" id="6428749at2759"/>
<dbReference type="eggNOG" id="KOG1212">
    <property type="taxonomic scope" value="Eukaryota"/>
</dbReference>
<evidence type="ECO:0000256" key="6">
    <source>
        <dbReference type="PIRSR" id="PIRSR001221-2"/>
    </source>
</evidence>
<organism evidence="8 9">
    <name type="scientific">Gloeophyllum trabeum (strain ATCC 11539 / FP-39264 / Madison 617)</name>
    <name type="common">Brown rot fungus</name>
    <dbReference type="NCBI Taxonomy" id="670483"/>
    <lineage>
        <taxon>Eukaryota</taxon>
        <taxon>Fungi</taxon>
        <taxon>Dikarya</taxon>
        <taxon>Basidiomycota</taxon>
        <taxon>Agaricomycotina</taxon>
        <taxon>Agaricomycetes</taxon>
        <taxon>Gloeophyllales</taxon>
        <taxon>Gloeophyllaceae</taxon>
        <taxon>Gloeophyllum</taxon>
    </lineage>
</organism>
<feature type="active site" description="Acyl-ester intermediate" evidence="5">
    <location>
        <position position="216"/>
    </location>
</feature>
<evidence type="ECO:0000313" key="8">
    <source>
        <dbReference type="EMBL" id="EPQ56481.1"/>
    </source>
</evidence>
<feature type="binding site" evidence="6">
    <location>
        <begin position="213"/>
        <end position="216"/>
    </location>
    <ligand>
        <name>substrate</name>
    </ligand>
</feature>
<dbReference type="PANTHER" id="PTHR45847">
    <property type="entry name" value="FATTY ACID AMIDE HYDROLASE"/>
    <property type="match status" value="1"/>
</dbReference>
<dbReference type="InterPro" id="IPR020556">
    <property type="entry name" value="Amidase_CS"/>
</dbReference>
<comment type="similarity">
    <text evidence="2">Belongs to the amidase family.</text>
</comment>
<reference evidence="8 9" key="1">
    <citation type="journal article" date="2012" name="Science">
        <title>The Paleozoic origin of enzymatic lignin decomposition reconstructed from 31 fungal genomes.</title>
        <authorList>
            <person name="Floudas D."/>
            <person name="Binder M."/>
            <person name="Riley R."/>
            <person name="Barry K."/>
            <person name="Blanchette R.A."/>
            <person name="Henrissat B."/>
            <person name="Martinez A.T."/>
            <person name="Otillar R."/>
            <person name="Spatafora J.W."/>
            <person name="Yadav J.S."/>
            <person name="Aerts A."/>
            <person name="Benoit I."/>
            <person name="Boyd A."/>
            <person name="Carlson A."/>
            <person name="Copeland A."/>
            <person name="Coutinho P.M."/>
            <person name="de Vries R.P."/>
            <person name="Ferreira P."/>
            <person name="Findley K."/>
            <person name="Foster B."/>
            <person name="Gaskell J."/>
            <person name="Glotzer D."/>
            <person name="Gorecki P."/>
            <person name="Heitman J."/>
            <person name="Hesse C."/>
            <person name="Hori C."/>
            <person name="Igarashi K."/>
            <person name="Jurgens J.A."/>
            <person name="Kallen N."/>
            <person name="Kersten P."/>
            <person name="Kohler A."/>
            <person name="Kuees U."/>
            <person name="Kumar T.K.A."/>
            <person name="Kuo A."/>
            <person name="LaButti K."/>
            <person name="Larrondo L.F."/>
            <person name="Lindquist E."/>
            <person name="Ling A."/>
            <person name="Lombard V."/>
            <person name="Lucas S."/>
            <person name="Lundell T."/>
            <person name="Martin R."/>
            <person name="McLaughlin D.J."/>
            <person name="Morgenstern I."/>
            <person name="Morin E."/>
            <person name="Murat C."/>
            <person name="Nagy L.G."/>
            <person name="Nolan M."/>
            <person name="Ohm R.A."/>
            <person name="Patyshakuliyeva A."/>
            <person name="Rokas A."/>
            <person name="Ruiz-Duenas F.J."/>
            <person name="Sabat G."/>
            <person name="Salamov A."/>
            <person name="Samejima M."/>
            <person name="Schmutz J."/>
            <person name="Slot J.C."/>
            <person name="St John F."/>
            <person name="Stenlid J."/>
            <person name="Sun H."/>
            <person name="Sun S."/>
            <person name="Syed K."/>
            <person name="Tsang A."/>
            <person name="Wiebenga A."/>
            <person name="Young D."/>
            <person name="Pisabarro A."/>
            <person name="Eastwood D.C."/>
            <person name="Martin F."/>
            <person name="Cullen D."/>
            <person name="Grigoriev I.V."/>
            <person name="Hibbett D.S."/>
        </authorList>
    </citation>
    <scope>NUCLEOTIDE SEQUENCE [LARGE SCALE GENOMIC DNA]</scope>
    <source>
        <strain evidence="8 9">ATCC 11539</strain>
    </source>
</reference>
<feature type="binding site" evidence="6">
    <location>
        <position position="165"/>
    </location>
    <ligand>
        <name>substrate</name>
    </ligand>
</feature>
<keyword evidence="9" id="KW-1185">Reference proteome</keyword>
<dbReference type="GO" id="GO:0009062">
    <property type="term" value="P:fatty acid catabolic process"/>
    <property type="evidence" value="ECO:0007669"/>
    <property type="project" value="TreeGrafter"/>
</dbReference>
<evidence type="ECO:0000256" key="1">
    <source>
        <dbReference type="ARBA" id="ARBA00001311"/>
    </source>
</evidence>
<evidence type="ECO:0000259" key="7">
    <source>
        <dbReference type="Pfam" id="PF01425"/>
    </source>
</evidence>
<dbReference type="RefSeq" id="XP_007865207.1">
    <property type="nucleotide sequence ID" value="XM_007867016.1"/>
</dbReference>
<dbReference type="SUPFAM" id="SSF75304">
    <property type="entry name" value="Amidase signature (AS) enzymes"/>
    <property type="match status" value="1"/>
</dbReference>
<dbReference type="EC" id="3.5.1.4" evidence="3"/>
<dbReference type="InterPro" id="IPR036928">
    <property type="entry name" value="AS_sf"/>
</dbReference>
<dbReference type="GO" id="GO:0017064">
    <property type="term" value="F:fatty acid amide hydrolase activity"/>
    <property type="evidence" value="ECO:0007669"/>
    <property type="project" value="TreeGrafter"/>
</dbReference>
<dbReference type="EMBL" id="KB469300">
    <property type="protein sequence ID" value="EPQ56481.1"/>
    <property type="molecule type" value="Genomic_DNA"/>
</dbReference>